<dbReference type="EC" id="5.6.2.1" evidence="3"/>
<dbReference type="PRINTS" id="PR00417">
    <property type="entry name" value="PRTPISMRASEI"/>
</dbReference>
<dbReference type="InterPro" id="IPR023405">
    <property type="entry name" value="Topo_IA_core_domain"/>
</dbReference>
<reference evidence="13 14" key="1">
    <citation type="submission" date="2023-08" db="EMBL/GenBank/DDBJ databases">
        <title>Helicovermis profunda gen. nov., sp. nov., a novel mesophilic, fermentative bacterium within the Bacillota from a deep-sea hydrothermal vent chimney.</title>
        <authorList>
            <person name="Miyazaki U."/>
            <person name="Mizutani D."/>
            <person name="Hashimoto Y."/>
            <person name="Tame A."/>
            <person name="Sawayama S."/>
            <person name="Miyazaki J."/>
            <person name="Takai K."/>
            <person name="Nakagawa S."/>
        </authorList>
    </citation>
    <scope>NUCLEOTIDE SEQUENCE [LARGE SCALE GENOMIC DNA]</scope>
    <source>
        <strain evidence="13 14">S502</strain>
    </source>
</reference>
<dbReference type="Pfam" id="PF01131">
    <property type="entry name" value="Topoisom_bac"/>
    <property type="match status" value="1"/>
</dbReference>
<dbReference type="EMBL" id="AP028654">
    <property type="protein sequence ID" value="BEP29089.1"/>
    <property type="molecule type" value="Genomic_DNA"/>
</dbReference>
<evidence type="ECO:0000259" key="11">
    <source>
        <dbReference type="PROSITE" id="PS50880"/>
    </source>
</evidence>
<dbReference type="Pfam" id="PF01751">
    <property type="entry name" value="Toprim"/>
    <property type="match status" value="1"/>
</dbReference>
<dbReference type="GO" id="GO:0006281">
    <property type="term" value="P:DNA repair"/>
    <property type="evidence" value="ECO:0007669"/>
    <property type="project" value="TreeGrafter"/>
</dbReference>
<dbReference type="SMART" id="SM00437">
    <property type="entry name" value="TOP1Ac"/>
    <property type="match status" value="1"/>
</dbReference>
<accession>A0AAU9ECK4</accession>
<evidence type="ECO:0000256" key="1">
    <source>
        <dbReference type="ARBA" id="ARBA00000213"/>
    </source>
</evidence>
<sequence>MSKALFITEKPSVAAEFAKVLKVNGNRKQGYIESDRAVITWCVGHLVTMSYPEEYDSKFKKWNLSDLPFLPDSYKYEVIKNASRQYEIVKMQMTREDISKIYVCTDSGREGEYIYRLVDEMVGVKNKIKKRVWIDSQTEEEIKKGIINAKDLAEYDLLSDSAYLRAKEDYLIGINFSRLLTLTYSKSISSKLNKDYVVIAVGRVMTCVLGMIVKRELEVKNFIKTPYYKIISKFKFNDGLEYDGEWKAIEGSKYYLSKHLFKDVGFKEKEMAETFIKKLNSESPETFAIIDKVTKKKEKKNAPLLYNLAEIQNECSKKFKMSPDETLTSIQGMYEKKMLTYPRTDARVLSEAVLKEIHKNLNGLQNVNKICELEAEDKKIEYFTENIIKNSLFKGLEKTKYVNDKAITDHYAIIPTGQGLTSYNRLSSVDKKIFILVIRRFLSIFYPPAIFSKLEIKTKIGEESFLTSVKVCSDEGYLKISNNSKKNQEKIAKEINSLKILKKGQKVAIKDLIIKDGETSPPKRYRSGSIILAMENAGKLIEDEELREQIKGSGIGTSATRSEILKKLEKIDYIKLNKKTQILTPSNLGEMIYFVVNKSIPSLLNPALTASWEKGLTMISNGEIKIDEYMGKLESYIQKNTKKILKLSNYCADDFKMTNEVLGECPLCNGGKILENKKAFFCTNWKDGCKFTIWKDSLKSYNRVIDPALIKQLLTIGVVIDKGLKMELKNDNGEKIILEVKRT</sequence>
<dbReference type="InterPro" id="IPR013497">
    <property type="entry name" value="Topo_IA_cen"/>
</dbReference>
<dbReference type="Gene3D" id="3.40.50.140">
    <property type="match status" value="1"/>
</dbReference>
<keyword evidence="5" id="KW-0238">DNA-binding</keyword>
<dbReference type="SMART" id="SM00436">
    <property type="entry name" value="TOP1Bc"/>
    <property type="match status" value="1"/>
</dbReference>
<evidence type="ECO:0000256" key="6">
    <source>
        <dbReference type="ARBA" id="ARBA00023235"/>
    </source>
</evidence>
<gene>
    <name evidence="13" type="ORF">HLPR_14200</name>
</gene>
<feature type="domain" description="Toprim" evidence="11">
    <location>
        <begin position="3"/>
        <end position="136"/>
    </location>
</feature>
<dbReference type="InterPro" id="IPR003601">
    <property type="entry name" value="Topo_IA_2"/>
</dbReference>
<evidence type="ECO:0000313" key="14">
    <source>
        <dbReference type="Proteomes" id="UP001321786"/>
    </source>
</evidence>
<evidence type="ECO:0000256" key="9">
    <source>
        <dbReference type="ARBA" id="ARBA00032235"/>
    </source>
</evidence>
<dbReference type="SUPFAM" id="SSF56712">
    <property type="entry name" value="Prokaryotic type I DNA topoisomerase"/>
    <property type="match status" value="1"/>
</dbReference>
<dbReference type="GO" id="GO:0006310">
    <property type="term" value="P:DNA recombination"/>
    <property type="evidence" value="ECO:0007669"/>
    <property type="project" value="TreeGrafter"/>
</dbReference>
<dbReference type="KEGG" id="hprf:HLPR_14200"/>
<dbReference type="PANTHER" id="PTHR11390:SF21">
    <property type="entry name" value="DNA TOPOISOMERASE 3-ALPHA"/>
    <property type="match status" value="1"/>
</dbReference>
<comment type="similarity">
    <text evidence="2">Belongs to the type IA topoisomerase family.</text>
</comment>
<evidence type="ECO:0000259" key="12">
    <source>
        <dbReference type="PROSITE" id="PS52039"/>
    </source>
</evidence>
<organism evidence="13 14">
    <name type="scientific">Helicovermis profundi</name>
    <dbReference type="NCBI Taxonomy" id="3065157"/>
    <lineage>
        <taxon>Bacteria</taxon>
        <taxon>Bacillati</taxon>
        <taxon>Bacillota</taxon>
        <taxon>Clostridia</taxon>
        <taxon>Helicovermis</taxon>
    </lineage>
</organism>
<dbReference type="InterPro" id="IPR034144">
    <property type="entry name" value="TOPRIM_TopoIII"/>
</dbReference>
<dbReference type="Gene3D" id="1.10.290.10">
    <property type="entry name" value="Topoisomerase I, domain 4"/>
    <property type="match status" value="1"/>
</dbReference>
<dbReference type="Gene3D" id="2.70.20.10">
    <property type="entry name" value="Topoisomerase I, domain 3"/>
    <property type="match status" value="1"/>
</dbReference>
<dbReference type="CDD" id="cd03362">
    <property type="entry name" value="TOPRIM_TopoIA_TopoIII"/>
    <property type="match status" value="1"/>
</dbReference>
<dbReference type="PROSITE" id="PS52039">
    <property type="entry name" value="TOPO_IA_2"/>
    <property type="match status" value="1"/>
</dbReference>
<dbReference type="GO" id="GO:0003917">
    <property type="term" value="F:DNA topoisomerase type I (single strand cut, ATP-independent) activity"/>
    <property type="evidence" value="ECO:0007669"/>
    <property type="project" value="UniProtKB-EC"/>
</dbReference>
<dbReference type="InterPro" id="IPR000380">
    <property type="entry name" value="Topo_IA"/>
</dbReference>
<dbReference type="InterPro" id="IPR013826">
    <property type="entry name" value="Topo_IA_cen_sub3"/>
</dbReference>
<dbReference type="AlphaFoldDB" id="A0AAU9ECK4"/>
<dbReference type="InterPro" id="IPR006171">
    <property type="entry name" value="TOPRIM_dom"/>
</dbReference>
<dbReference type="Gene3D" id="1.10.460.10">
    <property type="entry name" value="Topoisomerase I, domain 2"/>
    <property type="match status" value="1"/>
</dbReference>
<evidence type="ECO:0000256" key="3">
    <source>
        <dbReference type="ARBA" id="ARBA00012891"/>
    </source>
</evidence>
<dbReference type="PANTHER" id="PTHR11390">
    <property type="entry name" value="PROKARYOTIC DNA TOPOISOMERASE"/>
    <property type="match status" value="1"/>
</dbReference>
<evidence type="ECO:0000256" key="4">
    <source>
        <dbReference type="ARBA" id="ARBA00023029"/>
    </source>
</evidence>
<name>A0AAU9ECK4_9FIRM</name>
<evidence type="ECO:0000256" key="5">
    <source>
        <dbReference type="ARBA" id="ARBA00023125"/>
    </source>
</evidence>
<keyword evidence="14" id="KW-1185">Reference proteome</keyword>
<feature type="domain" description="Topo IA-type catalytic" evidence="12">
    <location>
        <begin position="155"/>
        <end position="641"/>
    </location>
</feature>
<dbReference type="PROSITE" id="PS50880">
    <property type="entry name" value="TOPRIM"/>
    <property type="match status" value="1"/>
</dbReference>
<dbReference type="GO" id="GO:0003677">
    <property type="term" value="F:DNA binding"/>
    <property type="evidence" value="ECO:0007669"/>
    <property type="project" value="UniProtKB-KW"/>
</dbReference>
<evidence type="ECO:0000313" key="13">
    <source>
        <dbReference type="EMBL" id="BEP29089.1"/>
    </source>
</evidence>
<dbReference type="GO" id="GO:0006265">
    <property type="term" value="P:DNA topological change"/>
    <property type="evidence" value="ECO:0007669"/>
    <property type="project" value="InterPro"/>
</dbReference>
<dbReference type="InterPro" id="IPR013825">
    <property type="entry name" value="Topo_IA_cen_sub2"/>
</dbReference>
<dbReference type="InterPro" id="IPR003602">
    <property type="entry name" value="Topo_IA_DNA-bd_dom"/>
</dbReference>
<keyword evidence="4" id="KW-0799">Topoisomerase</keyword>
<dbReference type="Proteomes" id="UP001321786">
    <property type="component" value="Chromosome"/>
</dbReference>
<evidence type="ECO:0000256" key="8">
    <source>
        <dbReference type="ARBA" id="ARBA00031985"/>
    </source>
</evidence>
<evidence type="ECO:0000256" key="7">
    <source>
        <dbReference type="ARBA" id="ARBA00030003"/>
    </source>
</evidence>
<comment type="catalytic activity">
    <reaction evidence="1">
        <text>ATP-independent breakage of single-stranded DNA, followed by passage and rejoining.</text>
        <dbReference type="EC" id="5.6.2.1"/>
    </reaction>
</comment>
<dbReference type="GO" id="GO:0043597">
    <property type="term" value="C:cytoplasmic replication fork"/>
    <property type="evidence" value="ECO:0007669"/>
    <property type="project" value="TreeGrafter"/>
</dbReference>
<dbReference type="SMART" id="SM00493">
    <property type="entry name" value="TOPRIM"/>
    <property type="match status" value="1"/>
</dbReference>
<dbReference type="RefSeq" id="WP_338534757.1">
    <property type="nucleotide sequence ID" value="NZ_AP028654.1"/>
</dbReference>
<dbReference type="InterPro" id="IPR013824">
    <property type="entry name" value="Topo_IA_cen_sub1"/>
</dbReference>
<proteinExistence type="inferred from homology"/>
<protein>
    <recommendedName>
        <fullName evidence="3">DNA topoisomerase</fullName>
        <ecNumber evidence="3">5.6.2.1</ecNumber>
    </recommendedName>
    <alternativeName>
        <fullName evidence="10">Omega-protein</fullName>
    </alternativeName>
    <alternativeName>
        <fullName evidence="9">Relaxing enzyme</fullName>
    </alternativeName>
    <alternativeName>
        <fullName evidence="7">Swivelase</fullName>
    </alternativeName>
    <alternativeName>
        <fullName evidence="8">Untwisting enzyme</fullName>
    </alternativeName>
</protein>
<evidence type="ECO:0000256" key="10">
    <source>
        <dbReference type="ARBA" id="ARBA00032877"/>
    </source>
</evidence>
<keyword evidence="6" id="KW-0413">Isomerase</keyword>
<evidence type="ECO:0000256" key="2">
    <source>
        <dbReference type="ARBA" id="ARBA00009446"/>
    </source>
</evidence>